<organism evidence="1 2">
    <name type="scientific">Xanthocytophaga flava</name>
    <dbReference type="NCBI Taxonomy" id="3048013"/>
    <lineage>
        <taxon>Bacteria</taxon>
        <taxon>Pseudomonadati</taxon>
        <taxon>Bacteroidota</taxon>
        <taxon>Cytophagia</taxon>
        <taxon>Cytophagales</taxon>
        <taxon>Rhodocytophagaceae</taxon>
        <taxon>Xanthocytophaga</taxon>
    </lineage>
</organism>
<evidence type="ECO:0000313" key="1">
    <source>
        <dbReference type="EMBL" id="MDJ1483386.1"/>
    </source>
</evidence>
<name>A0AAE3QU96_9BACT</name>
<evidence type="ECO:0000313" key="2">
    <source>
        <dbReference type="Proteomes" id="UP001241110"/>
    </source>
</evidence>
<dbReference type="Proteomes" id="UP001241110">
    <property type="component" value="Unassembled WGS sequence"/>
</dbReference>
<accession>A0AAE3QU96</accession>
<reference evidence="1" key="1">
    <citation type="submission" date="2023-05" db="EMBL/GenBank/DDBJ databases">
        <authorList>
            <person name="Zhang X."/>
        </authorList>
    </citation>
    <scope>NUCLEOTIDE SEQUENCE</scope>
    <source>
        <strain evidence="1">YF14B1</strain>
    </source>
</reference>
<gene>
    <name evidence="1" type="ORF">QNI16_23000</name>
</gene>
<protein>
    <submittedName>
        <fullName evidence="1">Uncharacterized protein</fullName>
    </submittedName>
</protein>
<comment type="caution">
    <text evidence="1">The sequence shown here is derived from an EMBL/GenBank/DDBJ whole genome shotgun (WGS) entry which is preliminary data.</text>
</comment>
<dbReference type="EMBL" id="JASJOS010000011">
    <property type="protein sequence ID" value="MDJ1483386.1"/>
    <property type="molecule type" value="Genomic_DNA"/>
</dbReference>
<sequence length="66" mass="7558">MHILEAGYLEQKVTQYTKLNNGEKAIMDVRIKNIRLVKQTGLFLLSNQESKINRISSYSSTLKTIS</sequence>
<dbReference type="RefSeq" id="WP_313983162.1">
    <property type="nucleotide sequence ID" value="NZ_JASJOS010000011.1"/>
</dbReference>
<proteinExistence type="predicted"/>
<dbReference type="AlphaFoldDB" id="A0AAE3QU96"/>